<organism evidence="1">
    <name type="scientific">Alsobacter sp. KACC 23698</name>
    <dbReference type="NCBI Taxonomy" id="3149229"/>
    <lineage>
        <taxon>Bacteria</taxon>
        <taxon>Pseudomonadati</taxon>
        <taxon>Pseudomonadota</taxon>
        <taxon>Alphaproteobacteria</taxon>
        <taxon>Hyphomicrobiales</taxon>
        <taxon>Alsobacteraceae</taxon>
        <taxon>Alsobacter</taxon>
    </lineage>
</organism>
<proteinExistence type="predicted"/>
<accession>A0AAU7J9W8</accession>
<dbReference type="AlphaFoldDB" id="A0AAU7J9W8"/>
<sequence>MVSLSDILKNFAISPAAEQALGGIEARFQEKTLQEPAALCLAWGRIRPKGALPDEGLLIGAYTSAQLKQIPQDAIGVFGNRKLVFFITEKHFDHFAGKMLDWSQDKGLFLRPADR</sequence>
<dbReference type="EMBL" id="CP157484">
    <property type="protein sequence ID" value="XBO37083.1"/>
    <property type="molecule type" value="Genomic_DNA"/>
</dbReference>
<name>A0AAU7J9W8_9HYPH</name>
<dbReference type="RefSeq" id="WP_406853905.1">
    <property type="nucleotide sequence ID" value="NZ_CP157484.1"/>
</dbReference>
<reference evidence="1" key="1">
    <citation type="submission" date="2024-05" db="EMBL/GenBank/DDBJ databases">
        <authorList>
            <person name="Kim S."/>
            <person name="Heo J."/>
            <person name="Choi H."/>
            <person name="Choi Y."/>
            <person name="Kwon S.-W."/>
            <person name="Kim Y."/>
        </authorList>
    </citation>
    <scope>NUCLEOTIDE SEQUENCE</scope>
    <source>
        <strain evidence="1">KACC 23698</strain>
    </source>
</reference>
<evidence type="ECO:0000313" key="1">
    <source>
        <dbReference type="EMBL" id="XBO37083.1"/>
    </source>
</evidence>
<protein>
    <recommendedName>
        <fullName evidence="2">GAD-related domain-containing protein</fullName>
    </recommendedName>
</protein>
<evidence type="ECO:0008006" key="2">
    <source>
        <dbReference type="Google" id="ProtNLM"/>
    </source>
</evidence>
<gene>
    <name evidence="1" type="ORF">ABEG18_15210</name>
</gene>